<dbReference type="GO" id="GO:0005975">
    <property type="term" value="P:carbohydrate metabolic process"/>
    <property type="evidence" value="ECO:0007669"/>
    <property type="project" value="InterPro"/>
</dbReference>
<dbReference type="GO" id="GO:0016810">
    <property type="term" value="F:hydrolase activity, acting on carbon-nitrogen (but not peptide) bonds"/>
    <property type="evidence" value="ECO:0007669"/>
    <property type="project" value="InterPro"/>
</dbReference>
<feature type="region of interest" description="Disordered" evidence="1">
    <location>
        <begin position="646"/>
        <end position="711"/>
    </location>
</feature>
<dbReference type="AlphaFoldDB" id="A0A3D8SLA4"/>
<dbReference type="RefSeq" id="XP_026606614.1">
    <property type="nucleotide sequence ID" value="XM_026745748.1"/>
</dbReference>
<dbReference type="EMBL" id="PVWQ01000003">
    <property type="protein sequence ID" value="RDW87090.1"/>
    <property type="molecule type" value="Genomic_DNA"/>
</dbReference>
<feature type="compositionally biased region" description="Basic residues" evidence="1">
    <location>
        <begin position="533"/>
        <end position="547"/>
    </location>
</feature>
<feature type="region of interest" description="Disordered" evidence="1">
    <location>
        <begin position="417"/>
        <end position="443"/>
    </location>
</feature>
<evidence type="ECO:0000313" key="3">
    <source>
        <dbReference type="EMBL" id="RDW87090.1"/>
    </source>
</evidence>
<feature type="compositionally biased region" description="Basic and acidic residues" evidence="1">
    <location>
        <begin position="471"/>
        <end position="513"/>
    </location>
</feature>
<evidence type="ECO:0000313" key="4">
    <source>
        <dbReference type="Proteomes" id="UP000256690"/>
    </source>
</evidence>
<comment type="caution">
    <text evidence="3">The sequence shown here is derived from an EMBL/GenBank/DDBJ whole genome shotgun (WGS) entry which is preliminary data.</text>
</comment>
<dbReference type="InterPro" id="IPR002509">
    <property type="entry name" value="NODB_dom"/>
</dbReference>
<dbReference type="Pfam" id="PF01522">
    <property type="entry name" value="Polysacc_deac_1"/>
    <property type="match status" value="1"/>
</dbReference>
<evidence type="ECO:0000259" key="2">
    <source>
        <dbReference type="Pfam" id="PF01522"/>
    </source>
</evidence>
<reference evidence="3 4" key="1">
    <citation type="journal article" date="2018" name="IMA Fungus">
        <title>IMA Genome-F 9: Draft genome sequence of Annulohypoxylon stygium, Aspergillus mulundensis, Berkeleyomyces basicola (syn. Thielaviopsis basicola), Ceratocystis smalleyi, two Cercospora beticola strains, Coleophoma cylindrospora, Fusarium fracticaudum, Phialophora cf. hyalina, and Morchella septimelata.</title>
        <authorList>
            <person name="Wingfield B.D."/>
            <person name="Bills G.F."/>
            <person name="Dong Y."/>
            <person name="Huang W."/>
            <person name="Nel W.J."/>
            <person name="Swalarsk-Parry B.S."/>
            <person name="Vaghefi N."/>
            <person name="Wilken P.M."/>
            <person name="An Z."/>
            <person name="de Beer Z.W."/>
            <person name="De Vos L."/>
            <person name="Chen L."/>
            <person name="Duong T.A."/>
            <person name="Gao Y."/>
            <person name="Hammerbacher A."/>
            <person name="Kikkert J.R."/>
            <person name="Li Y."/>
            <person name="Li H."/>
            <person name="Li K."/>
            <person name="Li Q."/>
            <person name="Liu X."/>
            <person name="Ma X."/>
            <person name="Naidoo K."/>
            <person name="Pethybridge S.J."/>
            <person name="Sun J."/>
            <person name="Steenkamp E.T."/>
            <person name="van der Nest M.A."/>
            <person name="van Wyk S."/>
            <person name="Wingfield M.J."/>
            <person name="Xiong C."/>
            <person name="Yue Q."/>
            <person name="Zhang X."/>
        </authorList>
    </citation>
    <scope>NUCLEOTIDE SEQUENCE [LARGE SCALE GENOMIC DNA]</scope>
    <source>
        <strain evidence="3 4">DSM 5745</strain>
    </source>
</reference>
<feature type="compositionally biased region" description="Basic residues" evidence="1">
    <location>
        <begin position="570"/>
        <end position="580"/>
    </location>
</feature>
<evidence type="ECO:0000256" key="1">
    <source>
        <dbReference type="SAM" id="MobiDB-lite"/>
    </source>
</evidence>
<organism evidence="3 4">
    <name type="scientific">Aspergillus mulundensis</name>
    <dbReference type="NCBI Taxonomy" id="1810919"/>
    <lineage>
        <taxon>Eukaryota</taxon>
        <taxon>Fungi</taxon>
        <taxon>Dikarya</taxon>
        <taxon>Ascomycota</taxon>
        <taxon>Pezizomycotina</taxon>
        <taxon>Eurotiomycetes</taxon>
        <taxon>Eurotiomycetidae</taxon>
        <taxon>Eurotiales</taxon>
        <taxon>Aspergillaceae</taxon>
        <taxon>Aspergillus</taxon>
        <taxon>Aspergillus subgen. Nidulantes</taxon>
    </lineage>
</organism>
<feature type="region of interest" description="Disordered" evidence="1">
    <location>
        <begin position="461"/>
        <end position="597"/>
    </location>
</feature>
<feature type="compositionally biased region" description="Basic and acidic residues" evidence="1">
    <location>
        <begin position="656"/>
        <end position="696"/>
    </location>
</feature>
<dbReference type="PANTHER" id="PTHR43123:SF3">
    <property type="entry name" value="NODB HOMOLOGY DOMAIN-CONTAINING PROTEIN"/>
    <property type="match status" value="1"/>
</dbReference>
<name>A0A3D8SLA4_9EURO</name>
<feature type="domain" description="NodB homology" evidence="2">
    <location>
        <begin position="98"/>
        <end position="185"/>
    </location>
</feature>
<dbReference type="PANTHER" id="PTHR43123">
    <property type="entry name" value="POLYSACCHARIDE DEACETYLASE-RELATED"/>
    <property type="match status" value="1"/>
</dbReference>
<dbReference type="SUPFAM" id="SSF88713">
    <property type="entry name" value="Glycoside hydrolase/deacetylase"/>
    <property type="match status" value="1"/>
</dbReference>
<keyword evidence="4" id="KW-1185">Reference proteome</keyword>
<accession>A0A3D8SLA4</accession>
<dbReference type="STRING" id="1810919.A0A3D8SLA4"/>
<dbReference type="Gene3D" id="3.20.20.370">
    <property type="entry name" value="Glycoside hydrolase/deacetylase"/>
    <property type="match status" value="1"/>
</dbReference>
<proteinExistence type="predicted"/>
<dbReference type="OrthoDB" id="9970124at2759"/>
<sequence>MPVIEEKYSIPRDFEGFGEEGFNPQWPNNARIAISFVLNYVPYLPAPSPHIPTNSTQEEGGERSILDGDAHSEPYLWEKGSSGGYKQNARYLNAEQDFEYGSRSASWRLLRLFKEFNWNFTTYAVAVALQKNPAFARALVRDGHEIAAHGYRWLDIWEYTPEQEREYIVRTLKVLKEVSGEMPVGAYFGRGTPQTHAKFPEIWEEMGEEFLWSSEVYNDDVPYWLDLPWEGTKPEGERKGMLLIPYNFRGGVVRAVSEEHVRHVIPRGREDDEYPAAHEDHWQAGEMRGAEEVHAPKCRPGHAVPPSPKNMNPKSNDATGSLLKQSNLLNPVPNALLLLPDQHPPRKPSPNALDGLALQEALRPRHLLKPQSPPPIPLLQYLHWPNKIQQIKQHTPHRKTQQKPQLIHILAPLPHSLAIPKTPRNPMHRKRHTPSPSRNSPHIPAVIISIHRARLLRIQTGDVEVPAPDKPVVDDHDPARGHQEDRIRAQEREERLRGRDDLPRDAERRKQCAEDLPADDIDVSSSDGGGTHQTRKEHARPRLRPPKPRQNLIVQIPHVPETPPQDLRRDARRRTAHKHHENLANQDPQALRPGRLRRARRIPRHIGLVDEDRTQRAHDAIGRLDHGPDERGAMECHLPIEREIAESAIHPHRPPKNPEQRSSRIHSLDDKQMPQERGMHKHNAELDDPEHEERKQIAAGDPRGQGERVSQIHPGVPEDAAQTHGRDHAAVVRLRGEVDYCDGGAHEHEEARPADSRGRADVHWVADVVAGGAAGVEDYEEREDERAEDCGEEAVPPALAS</sequence>
<dbReference type="InterPro" id="IPR011330">
    <property type="entry name" value="Glyco_hydro/deAcase_b/a-brl"/>
</dbReference>
<protein>
    <recommendedName>
        <fullName evidence="2">NodB homology domain-containing protein</fullName>
    </recommendedName>
</protein>
<feature type="region of interest" description="Disordered" evidence="1">
    <location>
        <begin position="772"/>
        <end position="801"/>
    </location>
</feature>
<feature type="region of interest" description="Disordered" evidence="1">
    <location>
        <begin position="295"/>
        <end position="321"/>
    </location>
</feature>
<dbReference type="Proteomes" id="UP000256690">
    <property type="component" value="Unassembled WGS sequence"/>
</dbReference>
<dbReference type="GeneID" id="38114102"/>
<gene>
    <name evidence="3" type="ORF">DSM5745_03732</name>
</gene>